<dbReference type="RefSeq" id="WP_229748918.1">
    <property type="nucleotide sequence ID" value="NZ_BMGY01000014.1"/>
</dbReference>
<dbReference type="InterPro" id="IPR047216">
    <property type="entry name" value="Endonuclease_DUF559_bact"/>
</dbReference>
<dbReference type="SUPFAM" id="SSF52980">
    <property type="entry name" value="Restriction endonuclease-like"/>
    <property type="match status" value="1"/>
</dbReference>
<organism evidence="2 3">
    <name type="scientific">Hymenobacter frigidus</name>
    <dbReference type="NCBI Taxonomy" id="1524095"/>
    <lineage>
        <taxon>Bacteria</taxon>
        <taxon>Pseudomonadati</taxon>
        <taxon>Bacteroidota</taxon>
        <taxon>Cytophagia</taxon>
        <taxon>Cytophagales</taxon>
        <taxon>Hymenobacteraceae</taxon>
        <taxon>Hymenobacter</taxon>
    </lineage>
</organism>
<gene>
    <name evidence="2" type="ORF">GCM10011495_18270</name>
</gene>
<comment type="caution">
    <text evidence="2">The sequence shown here is derived from an EMBL/GenBank/DDBJ whole genome shotgun (WGS) entry which is preliminary data.</text>
</comment>
<dbReference type="PANTHER" id="PTHR38590">
    <property type="entry name" value="BLL0828 PROTEIN"/>
    <property type="match status" value="1"/>
</dbReference>
<dbReference type="PANTHER" id="PTHR38590:SF1">
    <property type="entry name" value="BLL0828 PROTEIN"/>
    <property type="match status" value="1"/>
</dbReference>
<dbReference type="EMBL" id="BMGY01000014">
    <property type="protein sequence ID" value="GGH85017.1"/>
    <property type="molecule type" value="Genomic_DNA"/>
</dbReference>
<dbReference type="InterPro" id="IPR007569">
    <property type="entry name" value="DUF559"/>
</dbReference>
<name>A0ABQ2A2N7_9BACT</name>
<accession>A0ABQ2A2N7</accession>
<reference evidence="3" key="1">
    <citation type="journal article" date="2019" name="Int. J. Syst. Evol. Microbiol.">
        <title>The Global Catalogue of Microorganisms (GCM) 10K type strain sequencing project: providing services to taxonomists for standard genome sequencing and annotation.</title>
        <authorList>
            <consortium name="The Broad Institute Genomics Platform"/>
            <consortium name="The Broad Institute Genome Sequencing Center for Infectious Disease"/>
            <person name="Wu L."/>
            <person name="Ma J."/>
        </authorList>
    </citation>
    <scope>NUCLEOTIDE SEQUENCE [LARGE SCALE GENOMIC DNA]</scope>
    <source>
        <strain evidence="3">CGMCC 1.14966</strain>
    </source>
</reference>
<dbReference type="Pfam" id="PF04480">
    <property type="entry name" value="DUF559"/>
    <property type="match status" value="1"/>
</dbReference>
<evidence type="ECO:0000313" key="3">
    <source>
        <dbReference type="Proteomes" id="UP000637774"/>
    </source>
</evidence>
<dbReference type="Proteomes" id="UP000637774">
    <property type="component" value="Unassembled WGS sequence"/>
</dbReference>
<protein>
    <recommendedName>
        <fullName evidence="1">DUF559 domain-containing protein</fullName>
    </recommendedName>
</protein>
<proteinExistence type="predicted"/>
<evidence type="ECO:0000259" key="1">
    <source>
        <dbReference type="Pfam" id="PF04480"/>
    </source>
</evidence>
<dbReference type="CDD" id="cd01038">
    <property type="entry name" value="Endonuclease_DUF559"/>
    <property type="match status" value="1"/>
</dbReference>
<dbReference type="Gene3D" id="3.40.960.10">
    <property type="entry name" value="VSR Endonuclease"/>
    <property type="match status" value="1"/>
</dbReference>
<keyword evidence="3" id="KW-1185">Reference proteome</keyword>
<evidence type="ECO:0000313" key="2">
    <source>
        <dbReference type="EMBL" id="GGH85017.1"/>
    </source>
</evidence>
<dbReference type="InterPro" id="IPR011335">
    <property type="entry name" value="Restrct_endonuc-II-like"/>
</dbReference>
<sequence length="167" mass="18793">MKTVCGKEGSTTNSPPFLRRGHFSEAEIGVVAFVERPDCNTRTAQGTMDNYHNLPQKKNDRRTLRNNLTPAEATLWKALKNGQIAGRKFRRQHSIRAYVLDFYCPEERLAVELDGAGHFTVSGNLHDATRTAYLESLGIRVLRFENKLIWAGLDNILETIKSGFSAV</sequence>
<feature type="domain" description="DUF559" evidence="1">
    <location>
        <begin position="58"/>
        <end position="161"/>
    </location>
</feature>